<dbReference type="Pfam" id="PF01201">
    <property type="entry name" value="Ribosomal_S8e"/>
    <property type="match status" value="1"/>
</dbReference>
<comment type="subunit">
    <text evidence="5">Part of the 30S ribosomal subunit.</text>
</comment>
<dbReference type="EMBL" id="CP062310">
    <property type="protein sequence ID" value="QOJ79776.1"/>
    <property type="molecule type" value="Genomic_DNA"/>
</dbReference>
<protein>
    <recommendedName>
        <fullName evidence="4 5">Small ribosomal subunit protein eS8</fullName>
    </recommendedName>
</protein>
<proteinExistence type="inferred from homology"/>
<dbReference type="InterPro" id="IPR022309">
    <property type="entry name" value="Ribosomal_Se8/biogenesis_NSA2"/>
</dbReference>
<sequence length="132" mass="14222">MGMGVYHGNDLRKITGGMKGRHVKVKRKYLTGRHPLNPTLGEKTEAKIVRVRGGNVKVKIKTASEANVYIPSQKKTVKAKVLKVIDNPSNRDLAKRGVVTRGAIIQTEVGKAVVTSRPGQDGVVNAVLVEGS</sequence>
<dbReference type="FunCoup" id="A0A7L9FLN7">
    <property type="interactions" value="61"/>
</dbReference>
<dbReference type="GO" id="GO:0003735">
    <property type="term" value="F:structural constituent of ribosome"/>
    <property type="evidence" value="ECO:0007669"/>
    <property type="project" value="InterPro"/>
</dbReference>
<dbReference type="PANTHER" id="PTHR10394">
    <property type="entry name" value="40S RIBOSOMAL PROTEIN S8"/>
    <property type="match status" value="1"/>
</dbReference>
<keyword evidence="2 5" id="KW-0689">Ribosomal protein</keyword>
<keyword evidence="3 5" id="KW-0687">Ribonucleoprotein</keyword>
<name>A0A7L9FLN7_9CREN</name>
<dbReference type="InterPro" id="IPR020919">
    <property type="entry name" value="Ribosomal_protein_eS8_arc"/>
</dbReference>
<evidence type="ECO:0000256" key="5">
    <source>
        <dbReference type="HAMAP-Rule" id="MF_00029"/>
    </source>
</evidence>
<dbReference type="InterPro" id="IPR001047">
    <property type="entry name" value="Ribosomal_eS8"/>
</dbReference>
<evidence type="ECO:0000256" key="1">
    <source>
        <dbReference type="ARBA" id="ARBA00005257"/>
    </source>
</evidence>
<evidence type="ECO:0000313" key="6">
    <source>
        <dbReference type="EMBL" id="QOJ79776.1"/>
    </source>
</evidence>
<reference evidence="6 7" key="1">
    <citation type="submission" date="2020-10" db="EMBL/GenBank/DDBJ databases">
        <title>Thermofilum lucidum 3507LT sp. nov. a novel member of Thermofilaceae family isolated from Chile hot spring, and proposal of description order Thermofilales.</title>
        <authorList>
            <person name="Zayulina K.S."/>
            <person name="Elcheninov A.G."/>
            <person name="Toshchakov S.V."/>
            <person name="Kublanov I.V."/>
        </authorList>
    </citation>
    <scope>NUCLEOTIDE SEQUENCE [LARGE SCALE GENOMIC DNA]</scope>
    <source>
        <strain evidence="6 7">3507LT</strain>
    </source>
</reference>
<evidence type="ECO:0000256" key="2">
    <source>
        <dbReference type="ARBA" id="ARBA00022980"/>
    </source>
</evidence>
<dbReference type="GO" id="GO:0005840">
    <property type="term" value="C:ribosome"/>
    <property type="evidence" value="ECO:0007669"/>
    <property type="project" value="UniProtKB-KW"/>
</dbReference>
<evidence type="ECO:0000256" key="4">
    <source>
        <dbReference type="ARBA" id="ARBA00035277"/>
    </source>
</evidence>
<dbReference type="Gene3D" id="2.40.10.310">
    <property type="match status" value="1"/>
</dbReference>
<accession>A0A7L9FLN7</accession>
<organism evidence="6 7">
    <name type="scientific">Infirmifilum lucidum</name>
    <dbReference type="NCBI Taxonomy" id="2776706"/>
    <lineage>
        <taxon>Archaea</taxon>
        <taxon>Thermoproteota</taxon>
        <taxon>Thermoprotei</taxon>
        <taxon>Thermofilales</taxon>
        <taxon>Thermofilaceae</taxon>
        <taxon>Infirmifilum</taxon>
    </lineage>
</organism>
<dbReference type="CDD" id="cd11382">
    <property type="entry name" value="Ribosomal_S8e"/>
    <property type="match status" value="1"/>
</dbReference>
<dbReference type="KEGG" id="thel:IG193_05755"/>
<dbReference type="InParanoid" id="A0A7L9FLN7"/>
<dbReference type="GO" id="GO:1990904">
    <property type="term" value="C:ribonucleoprotein complex"/>
    <property type="evidence" value="ECO:0007669"/>
    <property type="project" value="UniProtKB-KW"/>
</dbReference>
<dbReference type="AlphaFoldDB" id="A0A7L9FLN7"/>
<keyword evidence="7" id="KW-1185">Reference proteome</keyword>
<dbReference type="GO" id="GO:0006412">
    <property type="term" value="P:translation"/>
    <property type="evidence" value="ECO:0007669"/>
    <property type="project" value="UniProtKB-UniRule"/>
</dbReference>
<dbReference type="NCBIfam" id="TIGR00307">
    <property type="entry name" value="eS8"/>
    <property type="match status" value="1"/>
</dbReference>
<dbReference type="HAMAP" id="MF_00029">
    <property type="entry name" value="Ribosomal_eS8"/>
    <property type="match status" value="1"/>
</dbReference>
<evidence type="ECO:0000313" key="7">
    <source>
        <dbReference type="Proteomes" id="UP000594121"/>
    </source>
</evidence>
<evidence type="ECO:0000256" key="3">
    <source>
        <dbReference type="ARBA" id="ARBA00023274"/>
    </source>
</evidence>
<dbReference type="Proteomes" id="UP000594121">
    <property type="component" value="Chromosome"/>
</dbReference>
<gene>
    <name evidence="5" type="primary">rps8e</name>
    <name evidence="6" type="ORF">IG193_05755</name>
</gene>
<comment type="similarity">
    <text evidence="1 5">Belongs to the eukaryotic ribosomal protein eS8 family.</text>
</comment>